<dbReference type="PROSITE" id="PS00789">
    <property type="entry name" value="CHORISMATE_SYNTHASE_3"/>
    <property type="match status" value="1"/>
</dbReference>
<organism evidence="13 14">
    <name type="scientific">Candidatus Faecivivens stercoripullorum</name>
    <dbReference type="NCBI Taxonomy" id="2840805"/>
    <lineage>
        <taxon>Bacteria</taxon>
        <taxon>Bacillati</taxon>
        <taxon>Bacillota</taxon>
        <taxon>Clostridia</taxon>
        <taxon>Eubacteriales</taxon>
        <taxon>Oscillospiraceae</taxon>
        <taxon>Oscillospiraceae incertae sedis</taxon>
        <taxon>Candidatus Faecivivens</taxon>
    </lineage>
</organism>
<feature type="binding site" evidence="11">
    <location>
        <position position="324"/>
    </location>
    <ligand>
        <name>FMN</name>
        <dbReference type="ChEBI" id="CHEBI:58210"/>
    </ligand>
</feature>
<accession>A0A9D1H5H4</accession>
<keyword evidence="5 11" id="KW-0285">Flavoprotein</keyword>
<sequence length="352" mass="37551">MQLRYSIFGESHGPGIGVVIEGLPSGLMVDMDFIQSEMDRRRAKKGGLSTTRLEGDCPEIISGVFEGRTTGTPLCAMIRNENTRSGDYTRTMDLARPSHADYTGRIRYGGYNDYRGGGHFSGRLTAPLVFAGAIAKLWLVQQGIRVGGHVLRIGSVEDVPFDMVNVSAEQLDQLAGRSLPTISEQAGLQMEEVIQQARTDLTSVGGIIQIAVTGLPAGIGSPDDSLEGIISRNIFAVPAVKGIEFGLGFGFGSAYGHEVNDPMRMDGERVVSTTNNNGGILGGISSGMPVVFQVVIKPTPSISREQQTVDMVKMSDASLVIHGRHDPCILSRATVVVEAATALAVMQAMLDQ</sequence>
<dbReference type="GO" id="GO:0009423">
    <property type="term" value="P:chorismate biosynthetic process"/>
    <property type="evidence" value="ECO:0007669"/>
    <property type="project" value="UniProtKB-UniRule"/>
</dbReference>
<dbReference type="SUPFAM" id="SSF103263">
    <property type="entry name" value="Chorismate synthase, AroC"/>
    <property type="match status" value="1"/>
</dbReference>
<protein>
    <recommendedName>
        <fullName evidence="3 11">Chorismate synthase</fullName>
        <shortName evidence="11">CS</shortName>
        <ecNumber evidence="3 11">4.2.3.5</ecNumber>
    </recommendedName>
    <alternativeName>
        <fullName evidence="11">5-enolpyruvylshikimate-3-phosphate phospholyase</fullName>
    </alternativeName>
</protein>
<evidence type="ECO:0000256" key="8">
    <source>
        <dbReference type="ARBA" id="ARBA00022857"/>
    </source>
</evidence>
<evidence type="ECO:0000256" key="3">
    <source>
        <dbReference type="ARBA" id="ARBA00013036"/>
    </source>
</evidence>
<dbReference type="GO" id="GO:0009073">
    <property type="term" value="P:aromatic amino acid family biosynthetic process"/>
    <property type="evidence" value="ECO:0007669"/>
    <property type="project" value="UniProtKB-KW"/>
</dbReference>
<comment type="subunit">
    <text evidence="11">Homotetramer.</text>
</comment>
<dbReference type="NCBIfam" id="NF003793">
    <property type="entry name" value="PRK05382.1"/>
    <property type="match status" value="1"/>
</dbReference>
<dbReference type="InterPro" id="IPR020541">
    <property type="entry name" value="Chorismate_synthase_CS"/>
</dbReference>
<dbReference type="GO" id="GO:0010181">
    <property type="term" value="F:FMN binding"/>
    <property type="evidence" value="ECO:0007669"/>
    <property type="project" value="TreeGrafter"/>
</dbReference>
<dbReference type="Pfam" id="PF01264">
    <property type="entry name" value="Chorismate_synt"/>
    <property type="match status" value="1"/>
</dbReference>
<evidence type="ECO:0000256" key="7">
    <source>
        <dbReference type="ARBA" id="ARBA00022827"/>
    </source>
</evidence>
<dbReference type="PANTHER" id="PTHR21085:SF0">
    <property type="entry name" value="CHORISMATE SYNTHASE"/>
    <property type="match status" value="1"/>
</dbReference>
<dbReference type="NCBIfam" id="TIGR00033">
    <property type="entry name" value="aroC"/>
    <property type="match status" value="1"/>
</dbReference>
<keyword evidence="10 11" id="KW-0456">Lyase</keyword>
<dbReference type="GO" id="GO:0008652">
    <property type="term" value="P:amino acid biosynthetic process"/>
    <property type="evidence" value="ECO:0007669"/>
    <property type="project" value="UniProtKB-KW"/>
</dbReference>
<dbReference type="InterPro" id="IPR000453">
    <property type="entry name" value="Chorismate_synth"/>
</dbReference>
<dbReference type="EMBL" id="DVLW01000062">
    <property type="protein sequence ID" value="HIT93998.1"/>
    <property type="molecule type" value="Genomic_DNA"/>
</dbReference>
<evidence type="ECO:0000256" key="2">
    <source>
        <dbReference type="ARBA" id="ARBA00008014"/>
    </source>
</evidence>
<reference evidence="13" key="2">
    <citation type="journal article" date="2021" name="PeerJ">
        <title>Extensive microbial diversity within the chicken gut microbiome revealed by metagenomics and culture.</title>
        <authorList>
            <person name="Gilroy R."/>
            <person name="Ravi A."/>
            <person name="Getino M."/>
            <person name="Pursley I."/>
            <person name="Horton D.L."/>
            <person name="Alikhan N.F."/>
            <person name="Baker D."/>
            <person name="Gharbi K."/>
            <person name="Hall N."/>
            <person name="Watson M."/>
            <person name="Adriaenssens E.M."/>
            <person name="Foster-Nyarko E."/>
            <person name="Jarju S."/>
            <person name="Secka A."/>
            <person name="Antonio M."/>
            <person name="Oren A."/>
            <person name="Chaudhuri R.R."/>
            <person name="La Ragione R."/>
            <person name="Hildebrand F."/>
            <person name="Pallen M.J."/>
        </authorList>
    </citation>
    <scope>NUCLEOTIDE SEQUENCE</scope>
    <source>
        <strain evidence="13">ChiBcec7-5410</strain>
    </source>
</reference>
<dbReference type="HAMAP" id="MF_00300">
    <property type="entry name" value="Chorismate_synth"/>
    <property type="match status" value="1"/>
</dbReference>
<comment type="function">
    <text evidence="11">Catalyzes the anti-1,4-elimination of the C-3 phosphate and the C-6 proR hydrogen from 5-enolpyruvylshikimate-3-phosphate (EPSP) to yield chorismate, which is the branch point compound that serves as the starting substrate for the three terminal pathways of aromatic amino acid biosynthesis. This reaction introduces a second double bond into the aromatic ring system.</text>
</comment>
<comment type="cofactor">
    <cofactor evidence="11 12">
        <name>FMNH2</name>
        <dbReference type="ChEBI" id="CHEBI:57618"/>
    </cofactor>
    <text evidence="11 12">Reduced FMN (FMNH(2)).</text>
</comment>
<keyword evidence="4 11" id="KW-0028">Amino-acid biosynthesis</keyword>
<evidence type="ECO:0000256" key="11">
    <source>
        <dbReference type="HAMAP-Rule" id="MF_00300"/>
    </source>
</evidence>
<comment type="pathway">
    <text evidence="1 11 12">Metabolic intermediate biosynthesis; chorismate biosynthesis; chorismate from D-erythrose 4-phosphate and phosphoenolpyruvate: step 7/7.</text>
</comment>
<dbReference type="CDD" id="cd07304">
    <property type="entry name" value="Chorismate_synthase"/>
    <property type="match status" value="1"/>
</dbReference>
<feature type="binding site" evidence="11">
    <location>
        <begin position="297"/>
        <end position="301"/>
    </location>
    <ligand>
        <name>FMN</name>
        <dbReference type="ChEBI" id="CHEBI:58210"/>
    </ligand>
</feature>
<dbReference type="EC" id="4.2.3.5" evidence="3 11"/>
<evidence type="ECO:0000256" key="1">
    <source>
        <dbReference type="ARBA" id="ARBA00005044"/>
    </source>
</evidence>
<keyword evidence="9 11" id="KW-0057">Aromatic amino acid biosynthesis</keyword>
<keyword evidence="6 11" id="KW-0288">FMN</keyword>
<keyword evidence="7 11" id="KW-0274">FAD</keyword>
<dbReference type="Gene3D" id="3.60.150.10">
    <property type="entry name" value="Chorismate synthase AroC"/>
    <property type="match status" value="1"/>
</dbReference>
<reference evidence="13" key="1">
    <citation type="submission" date="2020-10" db="EMBL/GenBank/DDBJ databases">
        <authorList>
            <person name="Gilroy R."/>
        </authorList>
    </citation>
    <scope>NUCLEOTIDE SEQUENCE</scope>
    <source>
        <strain evidence="13">ChiBcec7-5410</strain>
    </source>
</reference>
<dbReference type="InterPro" id="IPR035904">
    <property type="entry name" value="Chorismate_synth_AroC_sf"/>
</dbReference>
<proteinExistence type="inferred from homology"/>
<comment type="caution">
    <text evidence="13">The sequence shown here is derived from an EMBL/GenBank/DDBJ whole genome shotgun (WGS) entry which is preliminary data.</text>
</comment>
<dbReference type="PROSITE" id="PS00787">
    <property type="entry name" value="CHORISMATE_SYNTHASE_1"/>
    <property type="match status" value="1"/>
</dbReference>
<dbReference type="Proteomes" id="UP000824160">
    <property type="component" value="Unassembled WGS sequence"/>
</dbReference>
<name>A0A9D1H5H4_9FIRM</name>
<dbReference type="GO" id="GO:0004107">
    <property type="term" value="F:chorismate synthase activity"/>
    <property type="evidence" value="ECO:0007669"/>
    <property type="project" value="UniProtKB-UniRule"/>
</dbReference>
<dbReference type="GO" id="GO:0005829">
    <property type="term" value="C:cytosol"/>
    <property type="evidence" value="ECO:0007669"/>
    <property type="project" value="TreeGrafter"/>
</dbReference>
<evidence type="ECO:0000256" key="6">
    <source>
        <dbReference type="ARBA" id="ARBA00022643"/>
    </source>
</evidence>
<dbReference type="PANTHER" id="PTHR21085">
    <property type="entry name" value="CHORISMATE SYNTHASE"/>
    <property type="match status" value="1"/>
</dbReference>
<feature type="binding site" evidence="11">
    <location>
        <position position="282"/>
    </location>
    <ligand>
        <name>FMN</name>
        <dbReference type="ChEBI" id="CHEBI:58210"/>
    </ligand>
</feature>
<evidence type="ECO:0000313" key="14">
    <source>
        <dbReference type="Proteomes" id="UP000824160"/>
    </source>
</evidence>
<comment type="catalytic activity">
    <reaction evidence="11 12">
        <text>5-O-(1-carboxyvinyl)-3-phosphoshikimate = chorismate + phosphate</text>
        <dbReference type="Rhea" id="RHEA:21020"/>
        <dbReference type="ChEBI" id="CHEBI:29748"/>
        <dbReference type="ChEBI" id="CHEBI:43474"/>
        <dbReference type="ChEBI" id="CHEBI:57701"/>
        <dbReference type="EC" id="4.2.3.5"/>
    </reaction>
</comment>
<keyword evidence="8 11" id="KW-0521">NADP</keyword>
<evidence type="ECO:0000256" key="9">
    <source>
        <dbReference type="ARBA" id="ARBA00023141"/>
    </source>
</evidence>
<evidence type="ECO:0000256" key="5">
    <source>
        <dbReference type="ARBA" id="ARBA00022630"/>
    </source>
</evidence>
<gene>
    <name evidence="11 13" type="primary">aroC</name>
    <name evidence="13" type="ORF">IAC43_02310</name>
</gene>
<evidence type="ECO:0000256" key="12">
    <source>
        <dbReference type="RuleBase" id="RU000605"/>
    </source>
</evidence>
<dbReference type="PIRSF" id="PIRSF001456">
    <property type="entry name" value="Chorismate_synth"/>
    <property type="match status" value="1"/>
</dbReference>
<evidence type="ECO:0000256" key="4">
    <source>
        <dbReference type="ARBA" id="ARBA00022605"/>
    </source>
</evidence>
<feature type="binding site" evidence="11">
    <location>
        <begin position="119"/>
        <end position="121"/>
    </location>
    <ligand>
        <name>FMN</name>
        <dbReference type="ChEBI" id="CHEBI:58210"/>
    </ligand>
</feature>
<dbReference type="AlphaFoldDB" id="A0A9D1H5H4"/>
<comment type="caution">
    <text evidence="11">Lacks conserved residue(s) required for the propagation of feature annotation.</text>
</comment>
<comment type="similarity">
    <text evidence="2 11 12">Belongs to the chorismate synthase family.</text>
</comment>
<feature type="binding site" evidence="11">
    <location>
        <position position="41"/>
    </location>
    <ligand>
        <name>NADP(+)</name>
        <dbReference type="ChEBI" id="CHEBI:58349"/>
    </ligand>
</feature>
<dbReference type="PROSITE" id="PS00788">
    <property type="entry name" value="CHORISMATE_SYNTHASE_2"/>
    <property type="match status" value="1"/>
</dbReference>
<evidence type="ECO:0000256" key="10">
    <source>
        <dbReference type="ARBA" id="ARBA00023239"/>
    </source>
</evidence>
<evidence type="ECO:0000313" key="13">
    <source>
        <dbReference type="EMBL" id="HIT93998.1"/>
    </source>
</evidence>